<dbReference type="InterPro" id="IPR006762">
    <property type="entry name" value="Gtr1_RagA"/>
</dbReference>
<dbReference type="Pfam" id="PF04670">
    <property type="entry name" value="Gtr1_RagA"/>
    <property type="match status" value="1"/>
</dbReference>
<accession>X1BU47</accession>
<protein>
    <recommendedName>
        <fullName evidence="4">G domain-containing protein</fullName>
    </recommendedName>
</protein>
<evidence type="ECO:0000256" key="1">
    <source>
        <dbReference type="ARBA" id="ARBA00022741"/>
    </source>
</evidence>
<gene>
    <name evidence="3" type="ORF">S01H4_34478</name>
</gene>
<dbReference type="GO" id="GO:1904263">
    <property type="term" value="P:positive regulation of TORC1 signaling"/>
    <property type="evidence" value="ECO:0007669"/>
    <property type="project" value="TreeGrafter"/>
</dbReference>
<evidence type="ECO:0000256" key="2">
    <source>
        <dbReference type="ARBA" id="ARBA00023134"/>
    </source>
</evidence>
<dbReference type="GO" id="GO:0010507">
    <property type="term" value="P:negative regulation of autophagy"/>
    <property type="evidence" value="ECO:0007669"/>
    <property type="project" value="TreeGrafter"/>
</dbReference>
<dbReference type="AlphaFoldDB" id="X1BU47"/>
<feature type="non-terminal residue" evidence="3">
    <location>
        <position position="1"/>
    </location>
</feature>
<proteinExistence type="predicted"/>
<organism evidence="3">
    <name type="scientific">marine sediment metagenome</name>
    <dbReference type="NCBI Taxonomy" id="412755"/>
    <lineage>
        <taxon>unclassified sequences</taxon>
        <taxon>metagenomes</taxon>
        <taxon>ecological metagenomes</taxon>
    </lineage>
</organism>
<evidence type="ECO:0000313" key="3">
    <source>
        <dbReference type="EMBL" id="GAG87718.1"/>
    </source>
</evidence>
<comment type="caution">
    <text evidence="3">The sequence shown here is derived from an EMBL/GenBank/DDBJ whole genome shotgun (WGS) entry which is preliminary data.</text>
</comment>
<dbReference type="PANTHER" id="PTHR11259:SF2">
    <property type="entry name" value="GH16429P"/>
    <property type="match status" value="1"/>
</dbReference>
<dbReference type="GO" id="GO:1990131">
    <property type="term" value="C:Gtr1-Gtr2 GTPase complex"/>
    <property type="evidence" value="ECO:0007669"/>
    <property type="project" value="TreeGrafter"/>
</dbReference>
<keyword evidence="2" id="KW-0342">GTP-binding</keyword>
<dbReference type="InterPro" id="IPR027417">
    <property type="entry name" value="P-loop_NTPase"/>
</dbReference>
<sequence length="297" mass="34408">DNKILEPTFLKLTNNLLEIEKNPTLPLTSSRKLKIILAGLDNSGKTSFLLTIDRKYSKLLGLKPTLGAEIKHLETFGSHVFTWDLSGQEKLRDKFLNRAPIYLYDADLIYYFIDVSDPKRIDESLQYFNQILENIKKYEQEIPVLIIISKVDPDIKETNEIKDVVYQIVKKIEEINQEKQLNIEYFLTSIFSVYTILRAYSHGLSLLSPNRKLINFNLSRFSEDIGIKISMLMNEQGLVLADFYSPSLLGEIKYIFSESQPLKASVKSVFEILAPQITNLYKIFEKFRETDINEAIY</sequence>
<dbReference type="PROSITE" id="PS51417">
    <property type="entry name" value="ARF"/>
    <property type="match status" value="1"/>
</dbReference>
<dbReference type="GO" id="GO:0005525">
    <property type="term" value="F:GTP binding"/>
    <property type="evidence" value="ECO:0007669"/>
    <property type="project" value="UniProtKB-KW"/>
</dbReference>
<feature type="non-terminal residue" evidence="3">
    <location>
        <position position="297"/>
    </location>
</feature>
<evidence type="ECO:0008006" key="4">
    <source>
        <dbReference type="Google" id="ProtNLM"/>
    </source>
</evidence>
<dbReference type="GO" id="GO:0005764">
    <property type="term" value="C:lysosome"/>
    <property type="evidence" value="ECO:0007669"/>
    <property type="project" value="TreeGrafter"/>
</dbReference>
<dbReference type="Gene3D" id="3.40.50.300">
    <property type="entry name" value="P-loop containing nucleotide triphosphate hydrolases"/>
    <property type="match status" value="1"/>
</dbReference>
<name>X1BU47_9ZZZZ</name>
<reference evidence="3" key="1">
    <citation type="journal article" date="2014" name="Front. Microbiol.">
        <title>High frequency of phylogenetically diverse reductive dehalogenase-homologous genes in deep subseafloor sedimentary metagenomes.</title>
        <authorList>
            <person name="Kawai M."/>
            <person name="Futagami T."/>
            <person name="Toyoda A."/>
            <person name="Takaki Y."/>
            <person name="Nishi S."/>
            <person name="Hori S."/>
            <person name="Arai W."/>
            <person name="Tsubouchi T."/>
            <person name="Morono Y."/>
            <person name="Uchiyama I."/>
            <person name="Ito T."/>
            <person name="Fujiyama A."/>
            <person name="Inagaki F."/>
            <person name="Takami H."/>
        </authorList>
    </citation>
    <scope>NUCLEOTIDE SEQUENCE</scope>
    <source>
        <strain evidence="3">Expedition CK06-06</strain>
    </source>
</reference>
<dbReference type="EMBL" id="BART01018245">
    <property type="protein sequence ID" value="GAG87718.1"/>
    <property type="molecule type" value="Genomic_DNA"/>
</dbReference>
<dbReference type="GO" id="GO:0009267">
    <property type="term" value="P:cellular response to starvation"/>
    <property type="evidence" value="ECO:0007669"/>
    <property type="project" value="TreeGrafter"/>
</dbReference>
<dbReference type="GO" id="GO:0005634">
    <property type="term" value="C:nucleus"/>
    <property type="evidence" value="ECO:0007669"/>
    <property type="project" value="TreeGrafter"/>
</dbReference>
<keyword evidence="1" id="KW-0547">Nucleotide-binding</keyword>
<dbReference type="SUPFAM" id="SSF52540">
    <property type="entry name" value="P-loop containing nucleoside triphosphate hydrolases"/>
    <property type="match status" value="1"/>
</dbReference>
<dbReference type="PANTHER" id="PTHR11259">
    <property type="entry name" value="RAS-RELATED GTP BINDING RAG/GTR YEAST"/>
    <property type="match status" value="1"/>
</dbReference>
<dbReference type="GO" id="GO:0003924">
    <property type="term" value="F:GTPase activity"/>
    <property type="evidence" value="ECO:0007669"/>
    <property type="project" value="TreeGrafter"/>
</dbReference>